<feature type="domain" description="SpaA-like prealbumin fold" evidence="7">
    <location>
        <begin position="465"/>
        <end position="554"/>
    </location>
</feature>
<dbReference type="AlphaFoldDB" id="A0A2K2UAZ2"/>
<keyword evidence="5" id="KW-0812">Transmembrane</keyword>
<evidence type="ECO:0000256" key="6">
    <source>
        <dbReference type="SAM" id="SignalP"/>
    </source>
</evidence>
<accession>A0A2K2UAZ2</accession>
<reference evidence="9" key="1">
    <citation type="submission" date="2018-01" db="EMBL/GenBank/DDBJ databases">
        <title>Rubneribacter badeniensis gen. nov., sp. nov., and Colonibacter rubneri, gen. nov., sp. nov., WGS of new members of the Eggerthellaceae.</title>
        <authorList>
            <person name="Danylec N."/>
            <person name="Stoll D.A."/>
            <person name="Doetsch A."/>
            <person name="Kulling S.E."/>
            <person name="Huch M."/>
        </authorList>
    </citation>
    <scope>NUCLEOTIDE SEQUENCE [LARGE SCALE GENOMIC DNA]</scope>
    <source>
        <strain evidence="9">ResAG-96</strain>
    </source>
</reference>
<evidence type="ECO:0000256" key="3">
    <source>
        <dbReference type="ARBA" id="ARBA00022729"/>
    </source>
</evidence>
<dbReference type="EMBL" id="PPEK01000008">
    <property type="protein sequence ID" value="PNV67483.1"/>
    <property type="molecule type" value="Genomic_DNA"/>
</dbReference>
<dbReference type="OrthoDB" id="3193443at2"/>
<feature type="domain" description="SpaA-like prealbumin fold" evidence="7">
    <location>
        <begin position="776"/>
        <end position="867"/>
    </location>
</feature>
<evidence type="ECO:0000256" key="1">
    <source>
        <dbReference type="ARBA" id="ARBA00007257"/>
    </source>
</evidence>
<feature type="region of interest" description="Disordered" evidence="4">
    <location>
        <begin position="860"/>
        <end position="909"/>
    </location>
</feature>
<evidence type="ECO:0000259" key="7">
    <source>
        <dbReference type="Pfam" id="PF17802"/>
    </source>
</evidence>
<keyword evidence="3 6" id="KW-0732">Signal</keyword>
<dbReference type="InterPro" id="IPR013783">
    <property type="entry name" value="Ig-like_fold"/>
</dbReference>
<name>A0A2K2UAZ2_9ACTN</name>
<comment type="similarity">
    <text evidence="1">Belongs to the serine-aspartate repeat-containing protein (SDr) family.</text>
</comment>
<comment type="caution">
    <text evidence="8">The sequence shown here is derived from an EMBL/GenBank/DDBJ whole genome shotgun (WGS) entry which is preliminary data.</text>
</comment>
<sequence length="945" mass="99839">MLHFFIPWQSVRQSKLVTRTVAFIALLAAAFLCSLALHVSAFAEDAEATADTPAPEPRVADLTDRLKLDSIALQKKTGSTWQDVAEGEHLTNGAYVRIYITWSIDDMTGAEEGSTFTINVDGDDHFLAYDFGPEDLVDPTTSKVIGSYVVTGSHDQNGNPIPGPVSIVTTLSAEGAQFPSLHNGFFSLEGYVRGTGDDIVFTVNGEALPSFGIDPPSTAPLPGVPLMKYGSQVAGQNQIVWSMGVNLDNVVNAYKSYAQGNPQPSPKQGSLLLTDELQGGQAIASDKVVVYLPVQATTDDGVAQTQQYAAYPITDMFEKVDASSADGMTQDQFAYSVRFANKPTIGVWEGHVVYIGFGDVPTGDGSSALNMGKILDGRGDEALAALLTQNNVTTAQRDIITDYLATTGSNKGDFTSFIIEMRTDASETGQYQNTATLTYGDSSSETASGGAHFTVISGGVEVRDGKVVLTKVDADDASVVLPDAVFKLEKMQPDNSWAPVAGAERLTTGFDGTLTVTGLLLGQYRFVELSAPGGYELETAPVEFAIASSTPNHAVALTAENTKSPVMGDVQLMKRDAANPSVGLAGAVFKLEQQAADGTWTTLEGHDHLSTDQDGLIEVGDLPVGSYRFVEIEPPAGYIMADHAIEFAITPDGAGTVSLTADNEKSPVLRDVTLTKHDADDPNILLGGAVFRLEQQAADGTWAVLDGYERLTTNAQGVLEARALPVGSYRFVEVEAPDGYMLEETPLAFEVTDDATTPIALTAANEKSPVLGGATLVKRDAEDAGTTLAGAVFKLEALLGDGTWAEVAGYESLVTDDGGRIEVADLPVGSYRFVETQAPDGYQLDATPVLFDVAEGQTASRLTMDNTPLPPDPVDPVDPTDPADPSDPTEPQPPSTPMGSQEKPMANLASTGDALPLAAWGVLAAVAVGALATALRALRHRARRR</sequence>
<keyword evidence="5" id="KW-1133">Transmembrane helix</keyword>
<evidence type="ECO:0000313" key="8">
    <source>
        <dbReference type="EMBL" id="PNV67483.1"/>
    </source>
</evidence>
<feature type="signal peptide" evidence="6">
    <location>
        <begin position="1"/>
        <end position="43"/>
    </location>
</feature>
<feature type="domain" description="SpaA-like prealbumin fold" evidence="7">
    <location>
        <begin position="671"/>
        <end position="759"/>
    </location>
</feature>
<evidence type="ECO:0000313" key="9">
    <source>
        <dbReference type="Proteomes" id="UP000236197"/>
    </source>
</evidence>
<dbReference type="PANTHER" id="PTHR36108">
    <property type="entry name" value="COLOSSIN-B-RELATED"/>
    <property type="match status" value="1"/>
</dbReference>
<evidence type="ECO:0000256" key="2">
    <source>
        <dbReference type="ARBA" id="ARBA00022525"/>
    </source>
</evidence>
<feature type="domain" description="SpaA-like prealbumin fold" evidence="7">
    <location>
        <begin position="569"/>
        <end position="664"/>
    </location>
</feature>
<keyword evidence="9" id="KW-1185">Reference proteome</keyword>
<gene>
    <name evidence="8" type="ORF">C2L71_07700</name>
</gene>
<keyword evidence="5" id="KW-0472">Membrane</keyword>
<dbReference type="InterPro" id="IPR041033">
    <property type="entry name" value="SpaA_PFL_dom_1"/>
</dbReference>
<dbReference type="Proteomes" id="UP000236197">
    <property type="component" value="Unassembled WGS sequence"/>
</dbReference>
<dbReference type="RefSeq" id="WP_103265197.1">
    <property type="nucleotide sequence ID" value="NZ_CABMLE010000008.1"/>
</dbReference>
<feature type="chain" id="PRO_5014348039" description="SpaA-like prealbumin fold domain-containing protein" evidence="6">
    <location>
        <begin position="44"/>
        <end position="945"/>
    </location>
</feature>
<evidence type="ECO:0000256" key="4">
    <source>
        <dbReference type="SAM" id="MobiDB-lite"/>
    </source>
</evidence>
<keyword evidence="2" id="KW-0964">Secreted</keyword>
<dbReference type="Pfam" id="PF17802">
    <property type="entry name" value="SpaA"/>
    <property type="match status" value="4"/>
</dbReference>
<feature type="transmembrane region" description="Helical" evidence="5">
    <location>
        <begin position="917"/>
        <end position="938"/>
    </location>
</feature>
<dbReference type="GO" id="GO:0005975">
    <property type="term" value="P:carbohydrate metabolic process"/>
    <property type="evidence" value="ECO:0007669"/>
    <property type="project" value="UniProtKB-ARBA"/>
</dbReference>
<dbReference type="Gene3D" id="2.60.40.10">
    <property type="entry name" value="Immunoglobulins"/>
    <property type="match status" value="4"/>
</dbReference>
<protein>
    <recommendedName>
        <fullName evidence="7">SpaA-like prealbumin fold domain-containing protein</fullName>
    </recommendedName>
</protein>
<dbReference type="PANTHER" id="PTHR36108:SF13">
    <property type="entry name" value="COLOSSIN-B-RELATED"/>
    <property type="match status" value="1"/>
</dbReference>
<organism evidence="8 9">
    <name type="scientific">Enteroscipio rubneri</name>
    <dbReference type="NCBI Taxonomy" id="2070686"/>
    <lineage>
        <taxon>Bacteria</taxon>
        <taxon>Bacillati</taxon>
        <taxon>Actinomycetota</taxon>
        <taxon>Coriobacteriia</taxon>
        <taxon>Eggerthellales</taxon>
        <taxon>Eggerthellaceae</taxon>
        <taxon>Enteroscipio</taxon>
    </lineage>
</organism>
<proteinExistence type="inferred from homology"/>
<evidence type="ECO:0000256" key="5">
    <source>
        <dbReference type="SAM" id="Phobius"/>
    </source>
</evidence>